<evidence type="ECO:0000313" key="1">
    <source>
        <dbReference type="EMBL" id="CAG8594905.1"/>
    </source>
</evidence>
<comment type="caution">
    <text evidence="1">The sequence shown here is derived from an EMBL/GenBank/DDBJ whole genome shotgun (WGS) entry which is preliminary data.</text>
</comment>
<proteinExistence type="predicted"/>
<keyword evidence="2" id="KW-1185">Reference proteome</keyword>
<accession>A0A9N9GDJ6</accession>
<reference evidence="1" key="1">
    <citation type="submission" date="2021-06" db="EMBL/GenBank/DDBJ databases">
        <authorList>
            <person name="Kallberg Y."/>
            <person name="Tangrot J."/>
            <person name="Rosling A."/>
        </authorList>
    </citation>
    <scope>NUCLEOTIDE SEQUENCE</scope>
    <source>
        <strain evidence="1">BR232B</strain>
    </source>
</reference>
<sequence length="78" mass="9054">MDDRWDPHQFTPAGQSWDEVAVFDESEDGLVFDESEDDLVFDYEGLTNANEENTEVINDLDGEEYEECEVITSDNIWE</sequence>
<dbReference type="EMBL" id="CAJVPI010001109">
    <property type="protein sequence ID" value="CAG8594905.1"/>
    <property type="molecule type" value="Genomic_DNA"/>
</dbReference>
<evidence type="ECO:0000313" key="2">
    <source>
        <dbReference type="Proteomes" id="UP000789739"/>
    </source>
</evidence>
<dbReference type="AlphaFoldDB" id="A0A9N9GDJ6"/>
<gene>
    <name evidence="1" type="ORF">PBRASI_LOCUS7325</name>
</gene>
<organism evidence="1 2">
    <name type="scientific">Paraglomus brasilianum</name>
    <dbReference type="NCBI Taxonomy" id="144538"/>
    <lineage>
        <taxon>Eukaryota</taxon>
        <taxon>Fungi</taxon>
        <taxon>Fungi incertae sedis</taxon>
        <taxon>Mucoromycota</taxon>
        <taxon>Glomeromycotina</taxon>
        <taxon>Glomeromycetes</taxon>
        <taxon>Paraglomerales</taxon>
        <taxon>Paraglomeraceae</taxon>
        <taxon>Paraglomus</taxon>
    </lineage>
</organism>
<protein>
    <submittedName>
        <fullName evidence="1">4138_t:CDS:1</fullName>
    </submittedName>
</protein>
<name>A0A9N9GDJ6_9GLOM</name>
<dbReference type="Proteomes" id="UP000789739">
    <property type="component" value="Unassembled WGS sequence"/>
</dbReference>